<feature type="transmembrane region" description="Helical" evidence="1">
    <location>
        <begin position="110"/>
        <end position="131"/>
    </location>
</feature>
<keyword evidence="1" id="KW-0812">Transmembrane</keyword>
<dbReference type="KEGG" id="dmo:Dmoj_GI26858"/>
<feature type="transmembrane region" description="Helical" evidence="1">
    <location>
        <begin position="12"/>
        <end position="34"/>
    </location>
</feature>
<gene>
    <name evidence="2" type="primary">Dmoj\GI26858</name>
    <name evidence="2" type="ORF">Dmoj_GI26858</name>
</gene>
<feature type="transmembrane region" description="Helical" evidence="1">
    <location>
        <begin position="54"/>
        <end position="71"/>
    </location>
</feature>
<sequence>MTTKTCCFCVPLPTCSLGIGIFFICFFFCEMAFLGQRGIFIYSKADIWDYVQSGILTVGIISCIILICGVYKHKRCAFLFWVIIFAIIFILYMAMFIIDLVVYKYILTGILLQLAIIIILAISIMVVYTNYTHLKNEDL</sequence>
<feature type="transmembrane region" description="Helical" evidence="1">
    <location>
        <begin position="78"/>
        <end position="98"/>
    </location>
</feature>
<name>A0A0Q9XAW3_DROMO</name>
<evidence type="ECO:0000256" key="1">
    <source>
        <dbReference type="SAM" id="Phobius"/>
    </source>
</evidence>
<evidence type="ECO:0000313" key="2">
    <source>
        <dbReference type="EMBL" id="KRG05333.1"/>
    </source>
</evidence>
<keyword evidence="1" id="KW-0472">Membrane</keyword>
<dbReference type="OrthoDB" id="7808378at2759"/>
<dbReference type="EMBL" id="CH933808">
    <property type="protein sequence ID" value="KRG05333.1"/>
    <property type="molecule type" value="Genomic_DNA"/>
</dbReference>
<reference evidence="2 3" key="1">
    <citation type="journal article" date="2007" name="Nature">
        <title>Evolution of genes and genomes on the Drosophila phylogeny.</title>
        <authorList>
            <consortium name="Drosophila 12 Genomes Consortium"/>
            <person name="Clark A.G."/>
            <person name="Eisen M.B."/>
            <person name="Smith D.R."/>
            <person name="Bergman C.M."/>
            <person name="Oliver B."/>
            <person name="Markow T.A."/>
            <person name="Kaufman T.C."/>
            <person name="Kellis M."/>
            <person name="Gelbart W."/>
            <person name="Iyer V.N."/>
            <person name="Pollard D.A."/>
            <person name="Sackton T.B."/>
            <person name="Larracuente A.M."/>
            <person name="Singh N.D."/>
            <person name="Abad J.P."/>
            <person name="Abt D.N."/>
            <person name="Adryan B."/>
            <person name="Aguade M."/>
            <person name="Akashi H."/>
            <person name="Anderson W.W."/>
            <person name="Aquadro C.F."/>
            <person name="Ardell D.H."/>
            <person name="Arguello R."/>
            <person name="Artieri C.G."/>
            <person name="Barbash D.A."/>
            <person name="Barker D."/>
            <person name="Barsanti P."/>
            <person name="Batterham P."/>
            <person name="Batzoglou S."/>
            <person name="Begun D."/>
            <person name="Bhutkar A."/>
            <person name="Blanco E."/>
            <person name="Bosak S.A."/>
            <person name="Bradley R.K."/>
            <person name="Brand A.D."/>
            <person name="Brent M.R."/>
            <person name="Brooks A.N."/>
            <person name="Brown R.H."/>
            <person name="Butlin R.K."/>
            <person name="Caggese C."/>
            <person name="Calvi B.R."/>
            <person name="Bernardo de Carvalho A."/>
            <person name="Caspi A."/>
            <person name="Castrezana S."/>
            <person name="Celniker S.E."/>
            <person name="Chang J.L."/>
            <person name="Chapple C."/>
            <person name="Chatterji S."/>
            <person name="Chinwalla A."/>
            <person name="Civetta A."/>
            <person name="Clifton S.W."/>
            <person name="Comeron J.M."/>
            <person name="Costello J.C."/>
            <person name="Coyne J.A."/>
            <person name="Daub J."/>
            <person name="David R.G."/>
            <person name="Delcher A.L."/>
            <person name="Delehaunty K."/>
            <person name="Do C.B."/>
            <person name="Ebling H."/>
            <person name="Edwards K."/>
            <person name="Eickbush T."/>
            <person name="Evans J.D."/>
            <person name="Filipski A."/>
            <person name="Findeiss S."/>
            <person name="Freyhult E."/>
            <person name="Fulton L."/>
            <person name="Fulton R."/>
            <person name="Garcia A.C."/>
            <person name="Gardiner A."/>
            <person name="Garfield D.A."/>
            <person name="Garvin B.E."/>
            <person name="Gibson G."/>
            <person name="Gilbert D."/>
            <person name="Gnerre S."/>
            <person name="Godfrey J."/>
            <person name="Good R."/>
            <person name="Gotea V."/>
            <person name="Gravely B."/>
            <person name="Greenberg A.J."/>
            <person name="Griffiths-Jones S."/>
            <person name="Gross S."/>
            <person name="Guigo R."/>
            <person name="Gustafson E.A."/>
            <person name="Haerty W."/>
            <person name="Hahn M.W."/>
            <person name="Halligan D.L."/>
            <person name="Halpern A.L."/>
            <person name="Halter G.M."/>
            <person name="Han M.V."/>
            <person name="Heger A."/>
            <person name="Hillier L."/>
            <person name="Hinrichs A.S."/>
            <person name="Holmes I."/>
            <person name="Hoskins R.A."/>
            <person name="Hubisz M.J."/>
            <person name="Hultmark D."/>
            <person name="Huntley M.A."/>
            <person name="Jaffe D.B."/>
            <person name="Jagadeeshan S."/>
            <person name="Jeck W.R."/>
            <person name="Johnson J."/>
            <person name="Jones C.D."/>
            <person name="Jordan W.C."/>
            <person name="Karpen G.H."/>
            <person name="Kataoka E."/>
            <person name="Keightley P.D."/>
            <person name="Kheradpour P."/>
            <person name="Kirkness E.F."/>
            <person name="Koerich L.B."/>
            <person name="Kristiansen K."/>
            <person name="Kudrna D."/>
            <person name="Kulathinal R.J."/>
            <person name="Kumar S."/>
            <person name="Kwok R."/>
            <person name="Lander E."/>
            <person name="Langley C.H."/>
            <person name="Lapoint R."/>
            <person name="Lazzaro B.P."/>
            <person name="Lee S.J."/>
            <person name="Levesque L."/>
            <person name="Li R."/>
            <person name="Lin C.F."/>
            <person name="Lin M.F."/>
            <person name="Lindblad-Toh K."/>
            <person name="Llopart A."/>
            <person name="Long M."/>
            <person name="Low L."/>
            <person name="Lozovsky E."/>
            <person name="Lu J."/>
            <person name="Luo M."/>
            <person name="Machado C.A."/>
            <person name="Makalowski W."/>
            <person name="Marzo M."/>
            <person name="Matsuda M."/>
            <person name="Matzkin L."/>
            <person name="McAllister B."/>
            <person name="McBride C.S."/>
            <person name="McKernan B."/>
            <person name="McKernan K."/>
            <person name="Mendez-Lago M."/>
            <person name="Minx P."/>
            <person name="Mollenhauer M.U."/>
            <person name="Montooth K."/>
            <person name="Mount S.M."/>
            <person name="Mu X."/>
            <person name="Myers E."/>
            <person name="Negre B."/>
            <person name="Newfeld S."/>
            <person name="Nielsen R."/>
            <person name="Noor M.A."/>
            <person name="O'Grady P."/>
            <person name="Pachter L."/>
            <person name="Papaceit M."/>
            <person name="Parisi M.J."/>
            <person name="Parisi M."/>
            <person name="Parts L."/>
            <person name="Pedersen J.S."/>
            <person name="Pesole G."/>
            <person name="Phillippy A.M."/>
            <person name="Ponting C.P."/>
            <person name="Pop M."/>
            <person name="Porcelli D."/>
            <person name="Powell J.R."/>
            <person name="Prohaska S."/>
            <person name="Pruitt K."/>
            <person name="Puig M."/>
            <person name="Quesneville H."/>
            <person name="Ram K.R."/>
            <person name="Rand D."/>
            <person name="Rasmussen M.D."/>
            <person name="Reed L.K."/>
            <person name="Reenan R."/>
            <person name="Reily A."/>
            <person name="Remington K.A."/>
            <person name="Rieger T.T."/>
            <person name="Ritchie M.G."/>
            <person name="Robin C."/>
            <person name="Rogers Y.H."/>
            <person name="Rohde C."/>
            <person name="Rozas J."/>
            <person name="Rubenfield M.J."/>
            <person name="Ruiz A."/>
            <person name="Russo S."/>
            <person name="Salzberg S.L."/>
            <person name="Sanchez-Gracia A."/>
            <person name="Saranga D.J."/>
            <person name="Sato H."/>
            <person name="Schaeffer S.W."/>
            <person name="Schatz M.C."/>
            <person name="Schlenke T."/>
            <person name="Schwartz R."/>
            <person name="Segarra C."/>
            <person name="Singh R.S."/>
            <person name="Sirot L."/>
            <person name="Sirota M."/>
            <person name="Sisneros N.B."/>
            <person name="Smith C.D."/>
            <person name="Smith T.F."/>
            <person name="Spieth J."/>
            <person name="Stage D.E."/>
            <person name="Stark A."/>
            <person name="Stephan W."/>
            <person name="Strausberg R.L."/>
            <person name="Strempel S."/>
            <person name="Sturgill D."/>
            <person name="Sutton G."/>
            <person name="Sutton G.G."/>
            <person name="Tao W."/>
            <person name="Teichmann S."/>
            <person name="Tobari Y.N."/>
            <person name="Tomimura Y."/>
            <person name="Tsolas J.M."/>
            <person name="Valente V.L."/>
            <person name="Venter E."/>
            <person name="Venter J.C."/>
            <person name="Vicario S."/>
            <person name="Vieira F.G."/>
            <person name="Vilella A.J."/>
            <person name="Villasante A."/>
            <person name="Walenz B."/>
            <person name="Wang J."/>
            <person name="Wasserman M."/>
            <person name="Watts T."/>
            <person name="Wilson D."/>
            <person name="Wilson R.K."/>
            <person name="Wing R.A."/>
            <person name="Wolfner M.F."/>
            <person name="Wong A."/>
            <person name="Wong G.K."/>
            <person name="Wu C.I."/>
            <person name="Wu G."/>
            <person name="Yamamoto D."/>
            <person name="Yang H.P."/>
            <person name="Yang S.P."/>
            <person name="Yorke J.A."/>
            <person name="Yoshida K."/>
            <person name="Zdobnov E."/>
            <person name="Zhang P."/>
            <person name="Zhang Y."/>
            <person name="Zimin A.V."/>
            <person name="Baldwin J."/>
            <person name="Abdouelleil A."/>
            <person name="Abdulkadir J."/>
            <person name="Abebe A."/>
            <person name="Abera B."/>
            <person name="Abreu J."/>
            <person name="Acer S.C."/>
            <person name="Aftuck L."/>
            <person name="Alexander A."/>
            <person name="An P."/>
            <person name="Anderson E."/>
            <person name="Anderson S."/>
            <person name="Arachi H."/>
            <person name="Azer M."/>
            <person name="Bachantsang P."/>
            <person name="Barry A."/>
            <person name="Bayul T."/>
            <person name="Berlin A."/>
            <person name="Bessette D."/>
            <person name="Bloom T."/>
            <person name="Blye J."/>
            <person name="Boguslavskiy L."/>
            <person name="Bonnet C."/>
            <person name="Boukhgalter B."/>
            <person name="Bourzgui I."/>
            <person name="Brown A."/>
            <person name="Cahill P."/>
            <person name="Channer S."/>
            <person name="Cheshatsang Y."/>
            <person name="Chuda L."/>
            <person name="Citroen M."/>
            <person name="Collymore A."/>
            <person name="Cooke P."/>
            <person name="Costello M."/>
            <person name="D'Aco K."/>
            <person name="Daza R."/>
            <person name="De Haan G."/>
            <person name="DeGray S."/>
            <person name="DeMaso C."/>
            <person name="Dhargay N."/>
            <person name="Dooley K."/>
            <person name="Dooley E."/>
            <person name="Doricent M."/>
            <person name="Dorje P."/>
            <person name="Dorjee K."/>
            <person name="Dupes A."/>
            <person name="Elong R."/>
            <person name="Falk J."/>
            <person name="Farina A."/>
            <person name="Faro S."/>
            <person name="Ferguson D."/>
            <person name="Fisher S."/>
            <person name="Foley C.D."/>
            <person name="Franke A."/>
            <person name="Friedrich D."/>
            <person name="Gadbois L."/>
            <person name="Gearin G."/>
            <person name="Gearin C.R."/>
            <person name="Giannoukos G."/>
            <person name="Goode T."/>
            <person name="Graham J."/>
            <person name="Grandbois E."/>
            <person name="Grewal S."/>
            <person name="Gyaltsen K."/>
            <person name="Hafez N."/>
            <person name="Hagos B."/>
            <person name="Hall J."/>
            <person name="Henson C."/>
            <person name="Hollinger A."/>
            <person name="Honan T."/>
            <person name="Huard M.D."/>
            <person name="Hughes L."/>
            <person name="Hurhula B."/>
            <person name="Husby M.E."/>
            <person name="Kamat A."/>
            <person name="Kanga B."/>
            <person name="Kashin S."/>
            <person name="Khazanovich D."/>
            <person name="Kisner P."/>
            <person name="Lance K."/>
            <person name="Lara M."/>
            <person name="Lee W."/>
            <person name="Lennon N."/>
            <person name="Letendre F."/>
            <person name="LeVine R."/>
            <person name="Lipovsky A."/>
            <person name="Liu X."/>
            <person name="Liu J."/>
            <person name="Liu S."/>
            <person name="Lokyitsang T."/>
            <person name="Lokyitsang Y."/>
            <person name="Lubonja R."/>
            <person name="Lui A."/>
            <person name="MacDonald P."/>
            <person name="Magnisalis V."/>
            <person name="Maru K."/>
            <person name="Matthews C."/>
            <person name="McCusker W."/>
            <person name="McDonough S."/>
            <person name="Mehta T."/>
            <person name="Meldrim J."/>
            <person name="Meneus L."/>
            <person name="Mihai O."/>
            <person name="Mihalev A."/>
            <person name="Mihova T."/>
            <person name="Mittelman R."/>
            <person name="Mlenga V."/>
            <person name="Montmayeur A."/>
            <person name="Mulrain L."/>
            <person name="Navidi A."/>
            <person name="Naylor J."/>
            <person name="Negash T."/>
            <person name="Nguyen T."/>
            <person name="Nguyen N."/>
            <person name="Nicol R."/>
            <person name="Norbu C."/>
            <person name="Norbu N."/>
            <person name="Novod N."/>
            <person name="O'Neill B."/>
            <person name="Osman S."/>
            <person name="Markiewicz E."/>
            <person name="Oyono O.L."/>
            <person name="Patti C."/>
            <person name="Phunkhang P."/>
            <person name="Pierre F."/>
            <person name="Priest M."/>
            <person name="Raghuraman S."/>
            <person name="Rege F."/>
            <person name="Reyes R."/>
            <person name="Rise C."/>
            <person name="Rogov P."/>
            <person name="Ross K."/>
            <person name="Ryan E."/>
            <person name="Settipalli S."/>
            <person name="Shea T."/>
            <person name="Sherpa N."/>
            <person name="Shi L."/>
            <person name="Shih D."/>
            <person name="Sparrow T."/>
            <person name="Spaulding J."/>
            <person name="Stalker J."/>
            <person name="Stange-Thomann N."/>
            <person name="Stavropoulos S."/>
            <person name="Stone C."/>
            <person name="Strader C."/>
            <person name="Tesfaye S."/>
            <person name="Thomson T."/>
            <person name="Thoulutsang Y."/>
            <person name="Thoulutsang D."/>
            <person name="Topham K."/>
            <person name="Topping I."/>
            <person name="Tsamla T."/>
            <person name="Vassiliev H."/>
            <person name="Vo A."/>
            <person name="Wangchuk T."/>
            <person name="Wangdi T."/>
            <person name="Weiand M."/>
            <person name="Wilkinson J."/>
            <person name="Wilson A."/>
            <person name="Yadav S."/>
            <person name="Young G."/>
            <person name="Yu Q."/>
            <person name="Zembek L."/>
            <person name="Zhong D."/>
            <person name="Zimmer A."/>
            <person name="Zwirko Z."/>
            <person name="Jaffe D.B."/>
            <person name="Alvarez P."/>
            <person name="Brockman W."/>
            <person name="Butler J."/>
            <person name="Chin C."/>
            <person name="Gnerre S."/>
            <person name="Grabherr M."/>
            <person name="Kleber M."/>
            <person name="Mauceli E."/>
            <person name="MacCallum I."/>
        </authorList>
    </citation>
    <scope>NUCLEOTIDE SEQUENCE [LARGE SCALE GENOMIC DNA]</scope>
    <source>
        <strain evidence="3">Tucson 15081-1352.22</strain>
    </source>
</reference>
<dbReference type="InParanoid" id="A0A0Q9XAW3"/>
<evidence type="ECO:0000313" key="3">
    <source>
        <dbReference type="Proteomes" id="UP000009192"/>
    </source>
</evidence>
<proteinExistence type="predicted"/>
<keyword evidence="1" id="KW-1133">Transmembrane helix</keyword>
<protein>
    <submittedName>
        <fullName evidence="2">Uncharacterized protein, isoform C</fullName>
    </submittedName>
</protein>
<organism evidence="2 3">
    <name type="scientific">Drosophila mojavensis</name>
    <name type="common">Fruit fly</name>
    <dbReference type="NCBI Taxonomy" id="7230"/>
    <lineage>
        <taxon>Eukaryota</taxon>
        <taxon>Metazoa</taxon>
        <taxon>Ecdysozoa</taxon>
        <taxon>Arthropoda</taxon>
        <taxon>Hexapoda</taxon>
        <taxon>Insecta</taxon>
        <taxon>Pterygota</taxon>
        <taxon>Neoptera</taxon>
        <taxon>Endopterygota</taxon>
        <taxon>Diptera</taxon>
        <taxon>Brachycera</taxon>
        <taxon>Muscomorpha</taxon>
        <taxon>Ephydroidea</taxon>
        <taxon>Drosophilidae</taxon>
        <taxon>Drosophila</taxon>
    </lineage>
</organism>
<dbReference type="Proteomes" id="UP000009192">
    <property type="component" value="Unassembled WGS sequence"/>
</dbReference>
<dbReference type="AlphaFoldDB" id="A0A0Q9XAW3"/>
<keyword evidence="3" id="KW-1185">Reference proteome</keyword>
<accession>A0A0Q9XAW3</accession>